<gene>
    <name evidence="1" type="ORF">Pfl04_01000</name>
</gene>
<comment type="caution">
    <text evidence="1">The sequence shown here is derived from an EMBL/GenBank/DDBJ whole genome shotgun (WGS) entry which is preliminary data.</text>
</comment>
<organism evidence="1 2">
    <name type="scientific">Planosporangium flavigriseum</name>
    <dbReference type="NCBI Taxonomy" id="373681"/>
    <lineage>
        <taxon>Bacteria</taxon>
        <taxon>Bacillati</taxon>
        <taxon>Actinomycetota</taxon>
        <taxon>Actinomycetes</taxon>
        <taxon>Micromonosporales</taxon>
        <taxon>Micromonosporaceae</taxon>
        <taxon>Planosporangium</taxon>
    </lineage>
</organism>
<sequence>MCEVTTTGSSEPPEAFATSAVMPAPGSGPECTIAQPDTHVRRMSGQCRRLSCTEKVTLREDVPAVVRRRAYRKFAGRPRQRTLWTIRVSLARRNP</sequence>
<keyword evidence="2" id="KW-1185">Reference proteome</keyword>
<evidence type="ECO:0000313" key="1">
    <source>
        <dbReference type="EMBL" id="GIG71696.1"/>
    </source>
</evidence>
<dbReference type="AlphaFoldDB" id="A0A8J3PLB4"/>
<name>A0A8J3PLB4_9ACTN</name>
<dbReference type="EMBL" id="BONU01000001">
    <property type="protein sequence ID" value="GIG71696.1"/>
    <property type="molecule type" value="Genomic_DNA"/>
</dbReference>
<evidence type="ECO:0000313" key="2">
    <source>
        <dbReference type="Proteomes" id="UP000653674"/>
    </source>
</evidence>
<proteinExistence type="predicted"/>
<accession>A0A8J3PLB4</accession>
<protein>
    <submittedName>
        <fullName evidence="1">Uncharacterized protein</fullName>
    </submittedName>
</protein>
<dbReference type="Proteomes" id="UP000653674">
    <property type="component" value="Unassembled WGS sequence"/>
</dbReference>
<reference evidence="1" key="1">
    <citation type="submission" date="2021-01" db="EMBL/GenBank/DDBJ databases">
        <title>Whole genome shotgun sequence of Planosporangium flavigriseum NBRC 105377.</title>
        <authorList>
            <person name="Komaki H."/>
            <person name="Tamura T."/>
        </authorList>
    </citation>
    <scope>NUCLEOTIDE SEQUENCE</scope>
    <source>
        <strain evidence="1">NBRC 105377</strain>
    </source>
</reference>